<keyword evidence="5" id="KW-0560">Oxidoreductase</keyword>
<feature type="domain" description="FAD dependent oxidoreductase" evidence="6">
    <location>
        <begin position="456"/>
        <end position="780"/>
    </location>
</feature>
<dbReference type="InterPro" id="IPR006076">
    <property type="entry name" value="FAD-dep_OxRdtase"/>
</dbReference>
<accession>A0A8B6E619</accession>
<dbReference type="OrthoDB" id="6159927at2759"/>
<evidence type="ECO:0000313" key="8">
    <source>
        <dbReference type="Proteomes" id="UP000596742"/>
    </source>
</evidence>
<dbReference type="PANTHER" id="PTHR10961:SF10">
    <property type="entry name" value="FAD DEPENDENT OXIDOREDUCTASE DOMAIN-CONTAINING PROTEIN"/>
    <property type="match status" value="1"/>
</dbReference>
<name>A0A8B6E619_MYTGA</name>
<dbReference type="Proteomes" id="UP000596742">
    <property type="component" value="Unassembled WGS sequence"/>
</dbReference>
<organism evidence="7 8">
    <name type="scientific">Mytilus galloprovincialis</name>
    <name type="common">Mediterranean mussel</name>
    <dbReference type="NCBI Taxonomy" id="29158"/>
    <lineage>
        <taxon>Eukaryota</taxon>
        <taxon>Metazoa</taxon>
        <taxon>Spiralia</taxon>
        <taxon>Lophotrochozoa</taxon>
        <taxon>Mollusca</taxon>
        <taxon>Bivalvia</taxon>
        <taxon>Autobranchia</taxon>
        <taxon>Pteriomorphia</taxon>
        <taxon>Mytilida</taxon>
        <taxon>Mytiloidea</taxon>
        <taxon>Mytilidae</taxon>
        <taxon>Mytilinae</taxon>
        <taxon>Mytilus</taxon>
    </lineage>
</organism>
<keyword evidence="4" id="KW-0274">FAD</keyword>
<evidence type="ECO:0000256" key="1">
    <source>
        <dbReference type="ARBA" id="ARBA00001974"/>
    </source>
</evidence>
<dbReference type="Pfam" id="PF01266">
    <property type="entry name" value="DAO"/>
    <property type="match status" value="2"/>
</dbReference>
<dbReference type="Gene3D" id="3.50.50.60">
    <property type="entry name" value="FAD/NAD(P)-binding domain"/>
    <property type="match status" value="2"/>
</dbReference>
<dbReference type="InterPro" id="IPR036188">
    <property type="entry name" value="FAD/NAD-bd_sf"/>
</dbReference>
<evidence type="ECO:0000259" key="6">
    <source>
        <dbReference type="Pfam" id="PF01266"/>
    </source>
</evidence>
<comment type="similarity">
    <text evidence="2">Belongs to the MSOX/MTOX family.</text>
</comment>
<keyword evidence="8" id="KW-1185">Reference proteome</keyword>
<evidence type="ECO:0000256" key="3">
    <source>
        <dbReference type="ARBA" id="ARBA00022630"/>
    </source>
</evidence>
<evidence type="ECO:0000256" key="4">
    <source>
        <dbReference type="ARBA" id="ARBA00022827"/>
    </source>
</evidence>
<gene>
    <name evidence="7" type="ORF">MGAL_10B088719</name>
</gene>
<comment type="caution">
    <text evidence="7">The sequence shown here is derived from an EMBL/GenBank/DDBJ whole genome shotgun (WGS) entry which is preliminary data.</text>
</comment>
<dbReference type="Gene3D" id="3.30.9.10">
    <property type="entry name" value="D-Amino Acid Oxidase, subunit A, domain 2"/>
    <property type="match status" value="2"/>
</dbReference>
<protein>
    <recommendedName>
        <fullName evidence="6">FAD dependent oxidoreductase domain-containing protein</fullName>
    </recommendedName>
</protein>
<dbReference type="GO" id="GO:0050660">
    <property type="term" value="F:flavin adenine dinucleotide binding"/>
    <property type="evidence" value="ECO:0007669"/>
    <property type="project" value="InterPro"/>
</dbReference>
<keyword evidence="3" id="KW-0285">Flavoprotein</keyword>
<dbReference type="GO" id="GO:0008115">
    <property type="term" value="F:sarcosine oxidase activity"/>
    <property type="evidence" value="ECO:0007669"/>
    <property type="project" value="TreeGrafter"/>
</dbReference>
<dbReference type="SUPFAM" id="SSF51905">
    <property type="entry name" value="FAD/NAD(P)-binding domain"/>
    <property type="match status" value="2"/>
</dbReference>
<evidence type="ECO:0000256" key="5">
    <source>
        <dbReference type="ARBA" id="ARBA00023002"/>
    </source>
</evidence>
<feature type="domain" description="FAD dependent oxidoreductase" evidence="6">
    <location>
        <begin position="5"/>
        <end position="394"/>
    </location>
</feature>
<evidence type="ECO:0000313" key="7">
    <source>
        <dbReference type="EMBL" id="VDI29123.1"/>
    </source>
</evidence>
<evidence type="ECO:0000256" key="2">
    <source>
        <dbReference type="ARBA" id="ARBA00010989"/>
    </source>
</evidence>
<dbReference type="EMBL" id="UYJE01004559">
    <property type="protein sequence ID" value="VDI29123.1"/>
    <property type="molecule type" value="Genomic_DNA"/>
</dbReference>
<comment type="cofactor">
    <cofactor evidence="1">
        <name>FAD</name>
        <dbReference type="ChEBI" id="CHEBI:57692"/>
    </cofactor>
</comment>
<reference evidence="7" key="1">
    <citation type="submission" date="2018-11" db="EMBL/GenBank/DDBJ databases">
        <authorList>
            <person name="Alioto T."/>
            <person name="Alioto T."/>
        </authorList>
    </citation>
    <scope>NUCLEOTIDE SEQUENCE</scope>
</reference>
<proteinExistence type="inferred from homology"/>
<dbReference type="InterPro" id="IPR045170">
    <property type="entry name" value="MTOX"/>
</dbReference>
<sequence length="1398" mass="157397">MSVYDLVVVGAGLIGSATARHASQWGRVCLVGPEEPKSRTLDDARDIYGAHYDEGRMTRCVAHDPVWAKLCQNSIARYRKLEVDSEKRISFYDEVGALVLGENNSEYMNQNENVIKDQNVKISRLTYAELKKQYPYLNVSSRDYGLYEGTNAGYISPRKVVKAQIQQAKLYGCTFIPEVANEVSRVVQDGEYYMRITTDSEHILARKVLLATGAFTPFRNLLPRGLELDLKLIPITVAKVEISDLDFKKIKDMPGMVYFGKGTDDWTKAFPRDQTGLISWYMLPPVQYQDGKKYIKLGHFHNAFPTHFTTSKDMKTWFCSTGDKHIVDATADLIVNIIKGVNRVSYHGDCCVITETPTERPYIDMLHSQLGVAIGGNGYGAKSSDEIGRIAAAMVLKNEWDSTIPRTFFCGPWRYLFVFKWKHANATERDVNCKRDIFGCHYDEGRIARCLAHDPIWTQLARISMSRYRQIESDSGIDFYDEVGSLVAGGKDTKYMIDNERVSKEQQLESEILSYKTLKTKFPLLNFSDIDHGLYEVKAGHISARNLVSAQIKLAKSKGCTFINEIVEKVTQMEEDANSKMIVITELDKQVVCRKVLLATGAFTAFRNLLPEDLELEVGLCPLTTAMIEVTADDFTNMRKYPAVIYFGKGADNWKKDYPRSKDGDYSWYMLPPIKYPDDKYYIKLGHLQHATTKRFTSSGEVKEWYCSGGDKQLVNDTVDLFKTVVQGVKPISYHGDSCVITTTPTKRLYIDTIHPQLGVAVGGNAYAAKSSDEIGRIAAVKMMKNEWDSSLEKTDFRIKMKEKTSGNDDVLIQFDGYTVQCLLDRRLSTTFYQTEGLGDKVDCKIVKEREELAGAIKMMKNGTLSENSVKIFNRCVRNGYSLCCRFLLKSHQSLYLKLCLMEAVKTSIHLSINASNSPEKAKHADTTKAIARQITRIFYNNQNEKQLFRNVYPAFKCVCENKNCTDFFCSNDLYIVVEVGNYISTLPINYEAFKIYQQYTRDFPTEGMLISQEQKKSLLYRSCSVSLSHGVPLAFANQCFINYSNIVSIVPSFLRSKHFNSTRHKFTVEKCATITCSAKGLIPIGERHFPDSVKAADGTIVSTDVIEGNVTLANLIVGDHIESTVMSGTLGGVLLYYNRNCFITCAHVMLEEQSMISRKANQIHKKDLRVFVRDGNGKRIECGNTLRCDFETGSDTKPGIDVAIIEINSQFKVDPNAMVKDQAKNLHSHLYLGMSNEYLNDNCIDYELLTLTNSHVEVMAFGQQTTIEKCKTVFEPEQVIEVELKSMGQAAAVANGNTTFPVMIAQPAHFQIFQGQFPGTRTFRMYNQLCLNVPLVSGDSGTCIYLRNCPYASANVKCNLSDTNGKCPHSGCLGMAIAFSNGMSIVTPLKKIFEYIL</sequence>
<dbReference type="PANTHER" id="PTHR10961">
    <property type="entry name" value="PEROXISOMAL SARCOSINE OXIDASE"/>
    <property type="match status" value="1"/>
</dbReference>